<evidence type="ECO:0000256" key="2">
    <source>
        <dbReference type="PROSITE-ProRule" id="PRU00023"/>
    </source>
</evidence>
<feature type="transmembrane region" description="Helical" evidence="4">
    <location>
        <begin position="336"/>
        <end position="354"/>
    </location>
</feature>
<reference evidence="5 6" key="1">
    <citation type="journal article" date="2023" name="Plants (Basel)">
        <title>Bridging the Gap: Combining Genomics and Transcriptomics Approaches to Understand Stylosanthes scabra, an Orphan Legume from the Brazilian Caatinga.</title>
        <authorList>
            <person name="Ferreira-Neto J.R.C."/>
            <person name="da Silva M.D."/>
            <person name="Binneck E."/>
            <person name="de Melo N.F."/>
            <person name="da Silva R.H."/>
            <person name="de Melo A.L.T.M."/>
            <person name="Pandolfi V."/>
            <person name="Bustamante F.O."/>
            <person name="Brasileiro-Vidal A.C."/>
            <person name="Benko-Iseppon A.M."/>
        </authorList>
    </citation>
    <scope>NUCLEOTIDE SEQUENCE [LARGE SCALE GENOMIC DNA]</scope>
    <source>
        <tissue evidence="5">Leaves</tissue>
    </source>
</reference>
<keyword evidence="2" id="KW-0040">ANK repeat</keyword>
<dbReference type="InterPro" id="IPR002110">
    <property type="entry name" value="Ankyrin_rpt"/>
</dbReference>
<comment type="subcellular location">
    <subcellularLocation>
        <location evidence="1">Cell membrane</location>
        <topology evidence="1">Peripheral membrane protein</topology>
        <orientation evidence="1">Cytoplasmic side</orientation>
    </subcellularLocation>
</comment>
<evidence type="ECO:0000256" key="4">
    <source>
        <dbReference type="SAM" id="Phobius"/>
    </source>
</evidence>
<dbReference type="SUPFAM" id="SSF48403">
    <property type="entry name" value="Ankyrin repeat"/>
    <property type="match status" value="1"/>
</dbReference>
<protein>
    <recommendedName>
        <fullName evidence="7">PGG domain-containing protein</fullName>
    </recommendedName>
</protein>
<feature type="compositionally biased region" description="Low complexity" evidence="3">
    <location>
        <begin position="278"/>
        <end position="291"/>
    </location>
</feature>
<keyword evidence="4" id="KW-1133">Transmembrane helix</keyword>
<comment type="caution">
    <text evidence="5">The sequence shown here is derived from an EMBL/GenBank/DDBJ whole genome shotgun (WGS) entry which is preliminary data.</text>
</comment>
<dbReference type="InterPro" id="IPR036770">
    <property type="entry name" value="Ankyrin_rpt-contain_sf"/>
</dbReference>
<feature type="transmembrane region" description="Helical" evidence="4">
    <location>
        <begin position="307"/>
        <end position="329"/>
    </location>
</feature>
<evidence type="ECO:0000313" key="6">
    <source>
        <dbReference type="Proteomes" id="UP001341840"/>
    </source>
</evidence>
<keyword evidence="4" id="KW-0812">Transmembrane</keyword>
<evidence type="ECO:0000313" key="5">
    <source>
        <dbReference type="EMBL" id="MED6137761.1"/>
    </source>
</evidence>
<dbReference type="PANTHER" id="PTHR24128:SF24">
    <property type="entry name" value="ANKYRIN REPEAT PROTEIN"/>
    <property type="match status" value="1"/>
</dbReference>
<feature type="region of interest" description="Disordered" evidence="3">
    <location>
        <begin position="269"/>
        <end position="291"/>
    </location>
</feature>
<sequence>MSYGDDGGGPRWWFFIDRVRNGNRENGQGPGWSFTPINNWEVQGHLEFCIEIMRLKPSFGWKLNEHGFSPIQLALQNNKHNVVRRLVEINKDLVRVKGREGITPLHFVCQSGDSEDNITLLIYLLKSCPNCIEDVNVRNETALHIALLSGNLIAFRELAVDLLMRTVVDINARNLKNETALDLAEAHPSLMIKRTFFNYLEAAPVDLVYAGHSLRDRRKAKLSSLDRLLNHFGRLRSQLNEENRNAYLVVATLVVTAIYQAVLSPPDGLTQDQGGSDNNNNAPNTTNTNNLLNSTTAAGRSVMPPKLFSYISVLNAYIFLIGITTIVWLMPNSARLFFLLTILSVVIFVASYAVSELAIAPYDTRIDRIH</sequence>
<name>A0ABU6SMW5_9FABA</name>
<organism evidence="5 6">
    <name type="scientific">Stylosanthes scabra</name>
    <dbReference type="NCBI Taxonomy" id="79078"/>
    <lineage>
        <taxon>Eukaryota</taxon>
        <taxon>Viridiplantae</taxon>
        <taxon>Streptophyta</taxon>
        <taxon>Embryophyta</taxon>
        <taxon>Tracheophyta</taxon>
        <taxon>Spermatophyta</taxon>
        <taxon>Magnoliopsida</taxon>
        <taxon>eudicotyledons</taxon>
        <taxon>Gunneridae</taxon>
        <taxon>Pentapetalae</taxon>
        <taxon>rosids</taxon>
        <taxon>fabids</taxon>
        <taxon>Fabales</taxon>
        <taxon>Fabaceae</taxon>
        <taxon>Papilionoideae</taxon>
        <taxon>50 kb inversion clade</taxon>
        <taxon>dalbergioids sensu lato</taxon>
        <taxon>Dalbergieae</taxon>
        <taxon>Pterocarpus clade</taxon>
        <taxon>Stylosanthes</taxon>
    </lineage>
</organism>
<dbReference type="Gene3D" id="1.25.40.20">
    <property type="entry name" value="Ankyrin repeat-containing domain"/>
    <property type="match status" value="1"/>
</dbReference>
<feature type="transmembrane region" description="Helical" evidence="4">
    <location>
        <begin position="245"/>
        <end position="262"/>
    </location>
</feature>
<gene>
    <name evidence="5" type="ORF">PIB30_067996</name>
</gene>
<proteinExistence type="predicted"/>
<dbReference type="SMART" id="SM00248">
    <property type="entry name" value="ANK"/>
    <property type="match status" value="3"/>
</dbReference>
<keyword evidence="6" id="KW-1185">Reference proteome</keyword>
<dbReference type="PROSITE" id="PS50088">
    <property type="entry name" value="ANK_REPEAT"/>
    <property type="match status" value="1"/>
</dbReference>
<accession>A0ABU6SMW5</accession>
<dbReference type="PANTHER" id="PTHR24128">
    <property type="entry name" value="HOMEOBOX PROTEIN WARIAI"/>
    <property type="match status" value="1"/>
</dbReference>
<evidence type="ECO:0000256" key="3">
    <source>
        <dbReference type="SAM" id="MobiDB-lite"/>
    </source>
</evidence>
<evidence type="ECO:0008006" key="7">
    <source>
        <dbReference type="Google" id="ProtNLM"/>
    </source>
</evidence>
<keyword evidence="4" id="KW-0472">Membrane</keyword>
<evidence type="ECO:0000256" key="1">
    <source>
        <dbReference type="ARBA" id="ARBA00004413"/>
    </source>
</evidence>
<dbReference type="Proteomes" id="UP001341840">
    <property type="component" value="Unassembled WGS sequence"/>
</dbReference>
<feature type="repeat" description="ANK" evidence="2">
    <location>
        <begin position="138"/>
        <end position="175"/>
    </location>
</feature>
<dbReference type="EMBL" id="JASCZI010061135">
    <property type="protein sequence ID" value="MED6137761.1"/>
    <property type="molecule type" value="Genomic_DNA"/>
</dbReference>